<dbReference type="EMBL" id="LN899820">
    <property type="protein sequence ID" value="CUV58133.1"/>
    <property type="molecule type" value="Genomic_DNA"/>
</dbReference>
<accession>A0A0K1ZHP4</accession>
<dbReference type="EMBL" id="LN899821">
    <property type="protein sequence ID" value="CUV17526.1"/>
    <property type="molecule type" value="Genomic_DNA"/>
</dbReference>
<dbReference type="PANTHER" id="PTHR35602:SF3">
    <property type="entry name" value="ESTERASE YQIA"/>
    <property type="match status" value="1"/>
</dbReference>
<evidence type="ECO:0000313" key="1">
    <source>
        <dbReference type="EMBL" id="CUV17526.1"/>
    </source>
</evidence>
<dbReference type="PANTHER" id="PTHR35602">
    <property type="entry name" value="ESTERASE YQIA-RELATED"/>
    <property type="match status" value="1"/>
</dbReference>
<dbReference type="Gene3D" id="3.40.50.1820">
    <property type="entry name" value="alpha/beta hydrolase"/>
    <property type="match status" value="1"/>
</dbReference>
<sequence length="210" mass="22642">MPASILYLHGFRSSPRSFKAQLLGQRMAAVGLAHAYACPMLPVSPRQAMAEIEALIADLSSRDGVAPALIGSSLGGYYATWLAERHGLRAAMLNPATRPDRDLAKYVGEQPLWHGGGTIRVEPHHLDELHALAVTAITQPERYYLLAATGDEVLDYREMLAHFPGAATRVIDGGDHGISDFARYMDEVLVFCGVPAGLLAAHPFDRQAGA</sequence>
<organism evidence="1">
    <name type="scientific">Ralstonia solanacearum</name>
    <name type="common">Pseudomonas solanacearum</name>
    <dbReference type="NCBI Taxonomy" id="305"/>
    <lineage>
        <taxon>Bacteria</taxon>
        <taxon>Pseudomonadati</taxon>
        <taxon>Pseudomonadota</taxon>
        <taxon>Betaproteobacteria</taxon>
        <taxon>Burkholderiales</taxon>
        <taxon>Burkholderiaceae</taxon>
        <taxon>Ralstonia</taxon>
        <taxon>Ralstonia solanacearum species complex</taxon>
    </lineage>
</organism>
<dbReference type="Pfam" id="PF05728">
    <property type="entry name" value="UPF0227"/>
    <property type="match status" value="1"/>
</dbReference>
<dbReference type="EMBL" id="LN899824">
    <property type="protein sequence ID" value="CUV30863.1"/>
    <property type="molecule type" value="Genomic_DNA"/>
</dbReference>
<evidence type="ECO:0000313" key="2">
    <source>
        <dbReference type="EMBL" id="CUV30863.1"/>
    </source>
</evidence>
<reference evidence="1" key="1">
    <citation type="submission" date="2015-10" db="EMBL/GenBank/DDBJ databases">
        <authorList>
            <person name="Gilbert D.G."/>
        </authorList>
    </citation>
    <scope>NUCLEOTIDE SEQUENCE</scope>
    <source>
        <strain evidence="1">Phyl III-seqv23</strain>
    </source>
</reference>
<dbReference type="SUPFAM" id="SSF53474">
    <property type="entry name" value="alpha/beta-Hydrolases"/>
    <property type="match status" value="1"/>
</dbReference>
<reference evidence="4" key="2">
    <citation type="submission" date="2021-10" db="EMBL/GenBank/DDBJ databases">
        <title>Complete genome sequences of five Ralstonia solancearum strains isolated from sunflower.</title>
        <authorList>
            <person name="She X."/>
            <person name="He Z."/>
        </authorList>
    </citation>
    <scope>NUCLEOTIDE SEQUENCE</scope>
    <source>
        <strain evidence="4">RS638</strain>
    </source>
</reference>
<evidence type="ECO:0000313" key="3">
    <source>
        <dbReference type="EMBL" id="CUV58133.1"/>
    </source>
</evidence>
<dbReference type="InterPro" id="IPR029058">
    <property type="entry name" value="AB_hydrolase_fold"/>
</dbReference>
<name>A0A0K1ZHP4_RALSL</name>
<dbReference type="EMBL" id="CP085043">
    <property type="protein sequence ID" value="UZF15649.1"/>
    <property type="molecule type" value="Genomic_DNA"/>
</dbReference>
<proteinExistence type="predicted"/>
<dbReference type="AlphaFoldDB" id="A0A0K1ZHP4"/>
<protein>
    <submittedName>
        <fullName evidence="4">Esterase</fullName>
    </submittedName>
</protein>
<dbReference type="PATRIC" id="fig|305.108.peg.2521"/>
<dbReference type="InterPro" id="IPR008886">
    <property type="entry name" value="UPF0227/Esterase_YqiA"/>
</dbReference>
<gene>
    <name evidence="4" type="ORF">LH706_04155</name>
    <name evidence="1" type="ORF">PSS4_v1_330073</name>
    <name evidence="2" type="ORF">RUN1985_v1_730007</name>
    <name evidence="3" type="ORF">RUN215_v1_1740013</name>
</gene>
<evidence type="ECO:0000313" key="4">
    <source>
        <dbReference type="EMBL" id="UZF15649.1"/>
    </source>
</evidence>